<evidence type="ECO:0000256" key="14">
    <source>
        <dbReference type="PROSITE-ProRule" id="PRU00169"/>
    </source>
</evidence>
<dbReference type="PANTHER" id="PTHR45339:SF1">
    <property type="entry name" value="HYBRID SIGNAL TRANSDUCTION HISTIDINE KINASE J"/>
    <property type="match status" value="1"/>
</dbReference>
<evidence type="ECO:0000256" key="4">
    <source>
        <dbReference type="ARBA" id="ARBA00022553"/>
    </source>
</evidence>
<keyword evidence="11 16" id="KW-1133">Transmembrane helix</keyword>
<evidence type="ECO:0000259" key="18">
    <source>
        <dbReference type="PROSITE" id="PS50110"/>
    </source>
</evidence>
<name>A0A1W6U6Q4_VIBAL</name>
<dbReference type="InterPro" id="IPR005467">
    <property type="entry name" value="His_kinase_dom"/>
</dbReference>
<dbReference type="EMBL" id="CP017902">
    <property type="protein sequence ID" value="ARP18708.1"/>
    <property type="molecule type" value="Genomic_DNA"/>
</dbReference>
<dbReference type="SMART" id="SM00388">
    <property type="entry name" value="HisKA"/>
    <property type="match status" value="1"/>
</dbReference>
<evidence type="ECO:0000256" key="7">
    <source>
        <dbReference type="ARBA" id="ARBA00022741"/>
    </source>
</evidence>
<feature type="domain" description="Response regulatory" evidence="18">
    <location>
        <begin position="467"/>
        <end position="582"/>
    </location>
</feature>
<feature type="coiled-coil region" evidence="15">
    <location>
        <begin position="69"/>
        <end position="135"/>
    </location>
</feature>
<evidence type="ECO:0000256" key="11">
    <source>
        <dbReference type="ARBA" id="ARBA00022989"/>
    </source>
</evidence>
<evidence type="ECO:0000256" key="1">
    <source>
        <dbReference type="ARBA" id="ARBA00000085"/>
    </source>
</evidence>
<gene>
    <name evidence="19" type="primary">luxQ_3</name>
    <name evidence="19" type="ORF">K05K4_18740</name>
</gene>
<organism evidence="19">
    <name type="scientific">Vibrio alginolyticus</name>
    <dbReference type="NCBI Taxonomy" id="663"/>
    <lineage>
        <taxon>Bacteria</taxon>
        <taxon>Pseudomonadati</taxon>
        <taxon>Pseudomonadota</taxon>
        <taxon>Gammaproteobacteria</taxon>
        <taxon>Vibrionales</taxon>
        <taxon>Vibrionaceae</taxon>
        <taxon>Vibrio</taxon>
    </lineage>
</organism>
<comment type="catalytic activity">
    <reaction evidence="1">
        <text>ATP + protein L-histidine = ADP + protein N-phospho-L-histidine.</text>
        <dbReference type="EC" id="2.7.13.3"/>
    </reaction>
</comment>
<proteinExistence type="predicted"/>
<comment type="subcellular location">
    <subcellularLocation>
        <location evidence="2">Membrane</location>
    </subcellularLocation>
</comment>
<protein>
    <recommendedName>
        <fullName evidence="3">histidine kinase</fullName>
        <ecNumber evidence="3">2.7.13.3</ecNumber>
    </recommendedName>
</protein>
<dbReference type="Gene3D" id="3.40.50.2300">
    <property type="match status" value="1"/>
</dbReference>
<dbReference type="PRINTS" id="PR00344">
    <property type="entry name" value="BCTRLSENSOR"/>
</dbReference>
<dbReference type="InterPro" id="IPR001789">
    <property type="entry name" value="Sig_transdc_resp-reg_receiver"/>
</dbReference>
<keyword evidence="10" id="KW-0067">ATP-binding</keyword>
<dbReference type="GO" id="GO:0000155">
    <property type="term" value="F:phosphorelay sensor kinase activity"/>
    <property type="evidence" value="ECO:0007669"/>
    <property type="project" value="InterPro"/>
</dbReference>
<dbReference type="Gene3D" id="1.10.287.130">
    <property type="match status" value="1"/>
</dbReference>
<feature type="transmembrane region" description="Helical" evidence="16">
    <location>
        <begin position="174"/>
        <end position="195"/>
    </location>
</feature>
<dbReference type="SUPFAM" id="SSF55874">
    <property type="entry name" value="ATPase domain of HSP90 chaperone/DNA topoisomerase II/histidine kinase"/>
    <property type="match status" value="1"/>
</dbReference>
<dbReference type="PROSITE" id="PS50110">
    <property type="entry name" value="RESPONSE_REGULATORY"/>
    <property type="match status" value="1"/>
</dbReference>
<evidence type="ECO:0000313" key="19">
    <source>
        <dbReference type="EMBL" id="ARP18708.1"/>
    </source>
</evidence>
<dbReference type="Pfam" id="PF00072">
    <property type="entry name" value="Response_reg"/>
    <property type="match status" value="1"/>
</dbReference>
<dbReference type="FunFam" id="3.30.565.10:FF:000010">
    <property type="entry name" value="Sensor histidine kinase RcsC"/>
    <property type="match status" value="1"/>
</dbReference>
<dbReference type="CDD" id="cd16922">
    <property type="entry name" value="HATPase_EvgS-ArcB-TorS-like"/>
    <property type="match status" value="1"/>
</dbReference>
<evidence type="ECO:0000256" key="12">
    <source>
        <dbReference type="ARBA" id="ARBA00023012"/>
    </source>
</evidence>
<feature type="domain" description="Histidine kinase" evidence="17">
    <location>
        <begin position="228"/>
        <end position="447"/>
    </location>
</feature>
<dbReference type="PANTHER" id="PTHR45339">
    <property type="entry name" value="HYBRID SIGNAL TRANSDUCTION HISTIDINE KINASE J"/>
    <property type="match status" value="1"/>
</dbReference>
<evidence type="ECO:0000256" key="15">
    <source>
        <dbReference type="SAM" id="Coils"/>
    </source>
</evidence>
<reference evidence="19" key="1">
    <citation type="submission" date="2016-10" db="EMBL/GenBank/DDBJ databases">
        <title>The High Quality Genome of Vibrio alginolyticus K01M1.</title>
        <authorList>
            <person name="Wendling C."/>
            <person name="Chibani C.M."/>
            <person name="Hertel R."/>
            <person name="Sproer C."/>
            <person name="Bunk B."/>
            <person name="Overmann J."/>
            <person name="Roth O."/>
            <person name="Liesegang H."/>
        </authorList>
    </citation>
    <scope>NUCLEOTIDE SEQUENCE</scope>
    <source>
        <strain evidence="19">K05K4</strain>
    </source>
</reference>
<dbReference type="Gene3D" id="3.30.565.10">
    <property type="entry name" value="Histidine kinase-like ATPase, C-terminal domain"/>
    <property type="match status" value="1"/>
</dbReference>
<evidence type="ECO:0000256" key="16">
    <source>
        <dbReference type="SAM" id="Phobius"/>
    </source>
</evidence>
<sequence>MNDRNSQSMNILELFIGIGLGITLIAFFSFKTQNNLLEAVESSHVAHSSSIIHIRNYVYLLDRKDDDKARKLLNQIEELTSELKELSEASNDITTRFPQFFWLGDSLSHIVEAYAKTANEQLALLENIIEIKQKTKTTLPLNKLERLVFSESMDEAAEQAHERLMNNIFLTSEAAVYSLILSTVLMFSVIVLYLSHYITELKNTKLALQAAVKKAEEANHAKSMFLAAMSHEIRTPMNGVIGMTQLLISDNKDPKIQEHLSTLLESGEHLMVIINEILDFSKLEQGKLDLVKEDFDARQLVIPVINAFNPQAHDKGVQLTFDTQQLPKNLVLKGDIVRIRQIIFNLVGNAIKFTSDGMVKAVVKYDVKKEELIFQVSDTGIGIPSKRLESIFNAFEQAEIRTMHDFGGTGLGLSIVKKLCLAMGGDVTVTSKLGIGSCFTATVTTPVGTQSNLQKKSLLLADFEGESVLIVEDNRVNQLVAKRMCQKLGFTVFIASDGVEAIKKVQQTSFNVILMDHQMPKMGGIEATHIIRNEHLFKGIILGCTADVTDETAAGYIRAGANLVITKPLKLESLAEALTQSRENKNSFRCYEAIGH</sequence>
<dbReference type="EC" id="2.7.13.3" evidence="3"/>
<dbReference type="InterPro" id="IPR036097">
    <property type="entry name" value="HisK_dim/P_sf"/>
</dbReference>
<dbReference type="CDD" id="cd00082">
    <property type="entry name" value="HisKA"/>
    <property type="match status" value="1"/>
</dbReference>
<dbReference type="InterPro" id="IPR003661">
    <property type="entry name" value="HisK_dim/P_dom"/>
</dbReference>
<keyword evidence="5 19" id="KW-0808">Transferase</keyword>
<evidence type="ECO:0000256" key="3">
    <source>
        <dbReference type="ARBA" id="ARBA00012438"/>
    </source>
</evidence>
<dbReference type="SUPFAM" id="SSF52172">
    <property type="entry name" value="CheY-like"/>
    <property type="match status" value="1"/>
</dbReference>
<dbReference type="AlphaFoldDB" id="A0A1W6U6Q4"/>
<keyword evidence="13 16" id="KW-0472">Membrane</keyword>
<feature type="modified residue" description="4-aspartylphosphate" evidence="14">
    <location>
        <position position="516"/>
    </location>
</feature>
<keyword evidence="7" id="KW-0547">Nucleotide-binding</keyword>
<evidence type="ECO:0000256" key="5">
    <source>
        <dbReference type="ARBA" id="ARBA00022679"/>
    </source>
</evidence>
<keyword evidence="8 19" id="KW-0418">Kinase</keyword>
<dbReference type="Pfam" id="PF02518">
    <property type="entry name" value="HATPase_c"/>
    <property type="match status" value="1"/>
</dbReference>
<dbReference type="CDD" id="cd17546">
    <property type="entry name" value="REC_hyHK_CKI1_RcsC-like"/>
    <property type="match status" value="1"/>
</dbReference>
<dbReference type="GO" id="GO:0016787">
    <property type="term" value="F:hydrolase activity"/>
    <property type="evidence" value="ECO:0007669"/>
    <property type="project" value="UniProtKB-KW"/>
</dbReference>
<keyword evidence="4 14" id="KW-0597">Phosphoprotein</keyword>
<evidence type="ECO:0000256" key="6">
    <source>
        <dbReference type="ARBA" id="ARBA00022692"/>
    </source>
</evidence>
<dbReference type="Pfam" id="PF00512">
    <property type="entry name" value="HisKA"/>
    <property type="match status" value="1"/>
</dbReference>
<dbReference type="SMART" id="SM00448">
    <property type="entry name" value="REC"/>
    <property type="match status" value="1"/>
</dbReference>
<dbReference type="PROSITE" id="PS50109">
    <property type="entry name" value="HIS_KIN"/>
    <property type="match status" value="1"/>
</dbReference>
<dbReference type="InterPro" id="IPR036890">
    <property type="entry name" value="HATPase_C_sf"/>
</dbReference>
<evidence type="ECO:0000256" key="9">
    <source>
        <dbReference type="ARBA" id="ARBA00022801"/>
    </source>
</evidence>
<dbReference type="InterPro" id="IPR003594">
    <property type="entry name" value="HATPase_dom"/>
</dbReference>
<dbReference type="SMART" id="SM00387">
    <property type="entry name" value="HATPase_c"/>
    <property type="match status" value="1"/>
</dbReference>
<dbReference type="SUPFAM" id="SSF47384">
    <property type="entry name" value="Homodimeric domain of signal transducing histidine kinase"/>
    <property type="match status" value="1"/>
</dbReference>
<evidence type="ECO:0000256" key="2">
    <source>
        <dbReference type="ARBA" id="ARBA00004370"/>
    </source>
</evidence>
<evidence type="ECO:0000259" key="17">
    <source>
        <dbReference type="PROSITE" id="PS50109"/>
    </source>
</evidence>
<feature type="transmembrane region" description="Helical" evidence="16">
    <location>
        <begin position="12"/>
        <end position="30"/>
    </location>
</feature>
<keyword evidence="12" id="KW-0902">Two-component regulatory system</keyword>
<dbReference type="InterPro" id="IPR011006">
    <property type="entry name" value="CheY-like_superfamily"/>
</dbReference>
<evidence type="ECO:0000256" key="8">
    <source>
        <dbReference type="ARBA" id="ARBA00022777"/>
    </source>
</evidence>
<dbReference type="RefSeq" id="WP_231970795.1">
    <property type="nucleotide sequence ID" value="NZ_CP017889.1"/>
</dbReference>
<dbReference type="InterPro" id="IPR004358">
    <property type="entry name" value="Sig_transdc_His_kin-like_C"/>
</dbReference>
<dbReference type="FunFam" id="1.10.287.130:FF:000004">
    <property type="entry name" value="Ethylene receptor 1"/>
    <property type="match status" value="1"/>
</dbReference>
<keyword evidence="6 16" id="KW-0812">Transmembrane</keyword>
<evidence type="ECO:0000256" key="10">
    <source>
        <dbReference type="ARBA" id="ARBA00022840"/>
    </source>
</evidence>
<dbReference type="GO" id="GO:0005524">
    <property type="term" value="F:ATP binding"/>
    <property type="evidence" value="ECO:0007669"/>
    <property type="project" value="UniProtKB-KW"/>
</dbReference>
<keyword evidence="15" id="KW-0175">Coiled coil</keyword>
<accession>A0A1W6U6Q4</accession>
<dbReference type="GO" id="GO:0016020">
    <property type="term" value="C:membrane"/>
    <property type="evidence" value="ECO:0007669"/>
    <property type="project" value="UniProtKB-SubCell"/>
</dbReference>
<evidence type="ECO:0000256" key="13">
    <source>
        <dbReference type="ARBA" id="ARBA00023136"/>
    </source>
</evidence>
<keyword evidence="9" id="KW-0378">Hydrolase</keyword>